<keyword evidence="3 8" id="KW-0547">Nucleotide-binding</keyword>
<evidence type="ECO:0000256" key="4">
    <source>
        <dbReference type="ARBA" id="ARBA00022801"/>
    </source>
</evidence>
<evidence type="ECO:0000256" key="6">
    <source>
        <dbReference type="ARBA" id="ARBA00023134"/>
    </source>
</evidence>
<dbReference type="Gene3D" id="3.30.70.870">
    <property type="entry name" value="Elongation Factor G (Translational Gtpase), domain 3"/>
    <property type="match status" value="1"/>
</dbReference>
<dbReference type="SUPFAM" id="SSF52540">
    <property type="entry name" value="P-loop containing nucleoside triphosphate hydrolases"/>
    <property type="match status" value="1"/>
</dbReference>
<name>A0A1F5Y1D7_9BACT</name>
<gene>
    <name evidence="8" type="primary">lepA</name>
    <name evidence="10" type="ORF">A3G54_00485</name>
</gene>
<accession>A0A1F5Y1D7</accession>
<comment type="caution">
    <text evidence="10">The sequence shown here is derived from an EMBL/GenBank/DDBJ whole genome shotgun (WGS) entry which is preliminary data.</text>
</comment>
<evidence type="ECO:0000256" key="5">
    <source>
        <dbReference type="ARBA" id="ARBA00022917"/>
    </source>
</evidence>
<evidence type="ECO:0000256" key="3">
    <source>
        <dbReference type="ARBA" id="ARBA00022741"/>
    </source>
</evidence>
<dbReference type="InterPro" id="IPR027417">
    <property type="entry name" value="P-loop_NTPase"/>
</dbReference>
<dbReference type="InterPro" id="IPR031157">
    <property type="entry name" value="G_TR_CS"/>
</dbReference>
<dbReference type="Proteomes" id="UP000178894">
    <property type="component" value="Unassembled WGS sequence"/>
</dbReference>
<evidence type="ECO:0000256" key="1">
    <source>
        <dbReference type="ARBA" id="ARBA00005454"/>
    </source>
</evidence>
<evidence type="ECO:0000256" key="2">
    <source>
        <dbReference type="ARBA" id="ARBA00022475"/>
    </source>
</evidence>
<dbReference type="InterPro" id="IPR000795">
    <property type="entry name" value="T_Tr_GTP-bd_dom"/>
</dbReference>
<dbReference type="InterPro" id="IPR006297">
    <property type="entry name" value="EF-4"/>
</dbReference>
<evidence type="ECO:0000313" key="10">
    <source>
        <dbReference type="EMBL" id="OGF93641.1"/>
    </source>
</evidence>
<dbReference type="PRINTS" id="PR00315">
    <property type="entry name" value="ELONGATNFCT"/>
</dbReference>
<dbReference type="Gene3D" id="3.30.70.240">
    <property type="match status" value="1"/>
</dbReference>
<dbReference type="Pfam" id="PF00679">
    <property type="entry name" value="EFG_C"/>
    <property type="match status" value="1"/>
</dbReference>
<keyword evidence="4 8" id="KW-0378">Hydrolase</keyword>
<evidence type="ECO:0000256" key="8">
    <source>
        <dbReference type="HAMAP-Rule" id="MF_00071"/>
    </source>
</evidence>
<keyword evidence="6 8" id="KW-0342">GTP-binding</keyword>
<sequence length="584" mass="66464">MSNIRNFSIIAHIDHGKSTLADRMLEITKTVEDRKMREQYLDQMPLERERGITIKMQPVRMEWKGYILNLIDTPGHIDFSYEVSRALAAVEGAILLVDATQGVQAQTISNVELARSLNLKIIPVINKIDLPHARIDETADEIKNILGDIQIFQVSARTGDGVSDLLDKIIEKVSPPNISPGKNPRALIFDFDYSLHRGIISHVRVFDGEIKKGDRLRLFASKENFIVGEVGFFRPELKISEKISAGEIGYIVTNIKEAKVVRVGDTILDPTQKPLPGYKEVKPVVFSSLFPERQDDFEELRRSLERLRLSDASLSFEEESSGVLGRGFRCGFLGMLHLEIVVERLKRDYNVSTIVATPTVKYIVKTKKGIMEIYSPHKFPEAGEIISIEEPWLKVEILMPPEKLSSVMKLLQDHEAVLGETKKFSESRIGLAVLMPLRELMRDFFDELKSASQGYASMNYEFLENRHGDLLRLDLLVAEEIVPAFSKIVPRIKVEEEAFRSVEKLYKIIPQALFSLKIQAKAGGRILASRTLKALRKDVTGYLYGGDRTRKMKLWKKQKEGKKRLQEEARFTIPADVFVKMIRK</sequence>
<dbReference type="GO" id="GO:0045727">
    <property type="term" value="P:positive regulation of translation"/>
    <property type="evidence" value="ECO:0007669"/>
    <property type="project" value="UniProtKB-UniRule"/>
</dbReference>
<protein>
    <recommendedName>
        <fullName evidence="8">Elongation factor 4</fullName>
        <shortName evidence="8">EF-4</shortName>
        <ecNumber evidence="8">3.6.5.n1</ecNumber>
    </recommendedName>
    <alternativeName>
        <fullName evidence="8">Ribosomal back-translocase LepA</fullName>
    </alternativeName>
</protein>
<dbReference type="GO" id="GO:0003924">
    <property type="term" value="F:GTPase activity"/>
    <property type="evidence" value="ECO:0007669"/>
    <property type="project" value="UniProtKB-UniRule"/>
</dbReference>
<dbReference type="GO" id="GO:0005525">
    <property type="term" value="F:GTP binding"/>
    <property type="evidence" value="ECO:0007669"/>
    <property type="project" value="UniProtKB-UniRule"/>
</dbReference>
<feature type="domain" description="Tr-type G" evidence="9">
    <location>
        <begin position="2"/>
        <end position="177"/>
    </location>
</feature>
<keyword evidence="2 8" id="KW-1003">Cell membrane</keyword>
<dbReference type="HAMAP" id="MF_00071">
    <property type="entry name" value="LepA"/>
    <property type="match status" value="1"/>
</dbReference>
<dbReference type="InterPro" id="IPR013842">
    <property type="entry name" value="LepA_CTD"/>
</dbReference>
<proteinExistence type="inferred from homology"/>
<dbReference type="InterPro" id="IPR000640">
    <property type="entry name" value="EFG_V-like"/>
</dbReference>
<keyword evidence="7 8" id="KW-0472">Membrane</keyword>
<dbReference type="EMBL" id="MFIQ01000011">
    <property type="protein sequence ID" value="OGF93641.1"/>
    <property type="molecule type" value="Genomic_DNA"/>
</dbReference>
<evidence type="ECO:0000313" key="11">
    <source>
        <dbReference type="Proteomes" id="UP000178894"/>
    </source>
</evidence>
<comment type="function">
    <text evidence="8">Required for accurate and efficient protein synthesis under certain stress conditions. May act as a fidelity factor of the translation reaction, by catalyzing a one-codon backward translocation of tRNAs on improperly translocated ribosomes. Back-translocation proceeds from a post-translocation (POST) complex to a pre-translocation (PRE) complex, thus giving elongation factor G a second chance to translocate the tRNAs correctly. Binds to ribosomes in a GTP-dependent manner.</text>
</comment>
<dbReference type="InterPro" id="IPR005225">
    <property type="entry name" value="Small_GTP-bd"/>
</dbReference>
<dbReference type="CDD" id="cd01890">
    <property type="entry name" value="LepA"/>
    <property type="match status" value="1"/>
</dbReference>
<dbReference type="InterPro" id="IPR038363">
    <property type="entry name" value="LepA_C_sf"/>
</dbReference>
<keyword evidence="10" id="KW-0251">Elongation factor</keyword>
<dbReference type="Pfam" id="PF14492">
    <property type="entry name" value="EFG_III"/>
    <property type="match status" value="1"/>
</dbReference>
<keyword evidence="5 8" id="KW-0648">Protein biosynthesis</keyword>
<evidence type="ECO:0000259" key="9">
    <source>
        <dbReference type="PROSITE" id="PS51722"/>
    </source>
</evidence>
<dbReference type="Pfam" id="PF06421">
    <property type="entry name" value="LepA_C"/>
    <property type="match status" value="1"/>
</dbReference>
<dbReference type="GO" id="GO:0003746">
    <property type="term" value="F:translation elongation factor activity"/>
    <property type="evidence" value="ECO:0007669"/>
    <property type="project" value="UniProtKB-UniRule"/>
</dbReference>
<feature type="binding site" evidence="8">
    <location>
        <begin position="14"/>
        <end position="19"/>
    </location>
    <ligand>
        <name>GTP</name>
        <dbReference type="ChEBI" id="CHEBI:37565"/>
    </ligand>
</feature>
<dbReference type="PROSITE" id="PS00301">
    <property type="entry name" value="G_TR_1"/>
    <property type="match status" value="1"/>
</dbReference>
<dbReference type="Pfam" id="PF00009">
    <property type="entry name" value="GTP_EFTU"/>
    <property type="match status" value="1"/>
</dbReference>
<dbReference type="Gene3D" id="3.40.50.300">
    <property type="entry name" value="P-loop containing nucleotide triphosphate hydrolases"/>
    <property type="match status" value="1"/>
</dbReference>
<dbReference type="STRING" id="1798364.A3G54_00485"/>
<dbReference type="Gene3D" id="2.40.30.10">
    <property type="entry name" value="Translation factors"/>
    <property type="match status" value="1"/>
</dbReference>
<dbReference type="AlphaFoldDB" id="A0A1F5Y1D7"/>
<dbReference type="GO" id="GO:0043022">
    <property type="term" value="F:ribosome binding"/>
    <property type="evidence" value="ECO:0007669"/>
    <property type="project" value="UniProtKB-UniRule"/>
</dbReference>
<dbReference type="InterPro" id="IPR004161">
    <property type="entry name" value="EFTu-like_2"/>
</dbReference>
<dbReference type="InterPro" id="IPR041095">
    <property type="entry name" value="EFG_II"/>
</dbReference>
<dbReference type="PANTHER" id="PTHR43512">
    <property type="entry name" value="TRANSLATION FACTOR GUF1-RELATED"/>
    <property type="match status" value="1"/>
</dbReference>
<dbReference type="PANTHER" id="PTHR43512:SF4">
    <property type="entry name" value="TRANSLATION FACTOR GUF1 HOMOLOG, CHLOROPLASTIC"/>
    <property type="match status" value="1"/>
</dbReference>
<reference evidence="10 11" key="1">
    <citation type="journal article" date="2016" name="Nat. Commun.">
        <title>Thousands of microbial genomes shed light on interconnected biogeochemical processes in an aquifer system.</title>
        <authorList>
            <person name="Anantharaman K."/>
            <person name="Brown C.T."/>
            <person name="Hug L.A."/>
            <person name="Sharon I."/>
            <person name="Castelle C.J."/>
            <person name="Probst A.J."/>
            <person name="Thomas B.C."/>
            <person name="Singh A."/>
            <person name="Wilkins M.J."/>
            <person name="Karaoz U."/>
            <person name="Brodie E.L."/>
            <person name="Williams K.H."/>
            <person name="Hubbard S.S."/>
            <person name="Banfield J.F."/>
        </authorList>
    </citation>
    <scope>NUCLEOTIDE SEQUENCE [LARGE SCALE GENOMIC DNA]</scope>
</reference>
<dbReference type="NCBIfam" id="TIGR00231">
    <property type="entry name" value="small_GTP"/>
    <property type="match status" value="1"/>
</dbReference>
<dbReference type="PROSITE" id="PS51722">
    <property type="entry name" value="G_TR_2"/>
    <property type="match status" value="1"/>
</dbReference>
<comment type="similarity">
    <text evidence="1 8">Belongs to the TRAFAC class translation factor GTPase superfamily. Classic translation factor GTPase family. LepA subfamily.</text>
</comment>
<dbReference type="EC" id="3.6.5.n1" evidence="8"/>
<organism evidence="10 11">
    <name type="scientific">Candidatus Giovannonibacteria bacterium RIFCSPLOWO2_12_FULL_44_15</name>
    <dbReference type="NCBI Taxonomy" id="1798364"/>
    <lineage>
        <taxon>Bacteria</taxon>
        <taxon>Candidatus Giovannoniibacteriota</taxon>
    </lineage>
</organism>
<dbReference type="SUPFAM" id="SSF54980">
    <property type="entry name" value="EF-G C-terminal domain-like"/>
    <property type="match status" value="2"/>
</dbReference>
<feature type="binding site" evidence="8">
    <location>
        <begin position="126"/>
        <end position="129"/>
    </location>
    <ligand>
        <name>GTP</name>
        <dbReference type="ChEBI" id="CHEBI:37565"/>
    </ligand>
</feature>
<comment type="subcellular location">
    <subcellularLocation>
        <location evidence="8">Cell membrane</location>
        <topology evidence="8">Peripheral membrane protein</topology>
        <orientation evidence="8">Cytoplasmic side</orientation>
    </subcellularLocation>
</comment>
<dbReference type="Pfam" id="PF03144">
    <property type="entry name" value="GTP_EFTU_D2"/>
    <property type="match status" value="1"/>
</dbReference>
<evidence type="ECO:0000256" key="7">
    <source>
        <dbReference type="ARBA" id="ARBA00023136"/>
    </source>
</evidence>
<dbReference type="InterPro" id="IPR035647">
    <property type="entry name" value="EFG_III/V"/>
</dbReference>
<comment type="catalytic activity">
    <reaction evidence="8">
        <text>GTP + H2O = GDP + phosphate + H(+)</text>
        <dbReference type="Rhea" id="RHEA:19669"/>
        <dbReference type="ChEBI" id="CHEBI:15377"/>
        <dbReference type="ChEBI" id="CHEBI:15378"/>
        <dbReference type="ChEBI" id="CHEBI:37565"/>
        <dbReference type="ChEBI" id="CHEBI:43474"/>
        <dbReference type="ChEBI" id="CHEBI:58189"/>
        <dbReference type="EC" id="3.6.5.n1"/>
    </reaction>
</comment>
<dbReference type="GO" id="GO:0005886">
    <property type="term" value="C:plasma membrane"/>
    <property type="evidence" value="ECO:0007669"/>
    <property type="project" value="UniProtKB-SubCell"/>
</dbReference>
<dbReference type="Gene3D" id="3.30.70.2570">
    <property type="entry name" value="Elongation factor 4, C-terminal domain"/>
    <property type="match status" value="1"/>
</dbReference>
<dbReference type="NCBIfam" id="TIGR01393">
    <property type="entry name" value="lepA"/>
    <property type="match status" value="1"/>
</dbReference>